<evidence type="ECO:0000313" key="4">
    <source>
        <dbReference type="EMBL" id="KAF1800159.1"/>
    </source>
</evidence>
<dbReference type="PANTHER" id="PTHR19134">
    <property type="entry name" value="RECEPTOR-TYPE TYROSINE-PROTEIN PHOSPHATASE"/>
    <property type="match status" value="1"/>
</dbReference>
<dbReference type="PROSITE" id="PS00383">
    <property type="entry name" value="TYR_PHOSPHATASE_1"/>
    <property type="match status" value="1"/>
</dbReference>
<dbReference type="EMBL" id="JAAECE010000006">
    <property type="protein sequence ID" value="KAF1800159.1"/>
    <property type="molecule type" value="Genomic_DNA"/>
</dbReference>
<dbReference type="PRINTS" id="PR00700">
    <property type="entry name" value="PRTYPHPHTASE"/>
</dbReference>
<dbReference type="SMART" id="SM00194">
    <property type="entry name" value="PTPc"/>
    <property type="match status" value="1"/>
</dbReference>
<gene>
    <name evidence="4" type="ORF">FB192DRAFT_1331041</name>
</gene>
<dbReference type="GO" id="GO:0004725">
    <property type="term" value="F:protein tyrosine phosphatase activity"/>
    <property type="evidence" value="ECO:0007669"/>
    <property type="project" value="InterPro"/>
</dbReference>
<sequence>MSDNSKSLFVNQAFNPFFSNIRQNMELSPSGIKERIPVRFPEGMQYKPENGSVMKNGKDQPLRHCVGMLDNYTLPPWLQRCLAPDTGETLIAKSYEQIENSEQKRLKGVMAHHCQAKDSFLDHPFSIVSAMEKGALNRYNNIWPFEYNRVKLRNKTNDYINASYIQYSDVDTALASSSSQVPTLLSLQEQNDTCGTGRRYPKYISTQGPLPATFDDFWAVVWDENSSVIVMLTKEAEMNRIKCHRYWPTEAEKSKTFGSITIQFVSETEQLSTRSTSKSDGEIEDGITLRILEIRRDDGQESRIIHHFHYSGWQDHGVPDNPLGTLKLVELAQKSQTELKQQHKQNAGDGPMIVHCSAGCGRTGAFCTIDTVIQRLSDPNHLNEEERAGEIDLVYQTVSKFREQRMSMVQTLRQLVFVYEAILWWILRIDCAQQQ</sequence>
<dbReference type="InterPro" id="IPR000387">
    <property type="entry name" value="Tyr_Pase_dom"/>
</dbReference>
<dbReference type="SUPFAM" id="SSF52799">
    <property type="entry name" value="(Phosphotyrosine protein) phosphatases II"/>
    <property type="match status" value="1"/>
</dbReference>
<dbReference type="Gene3D" id="3.90.190.10">
    <property type="entry name" value="Protein tyrosine phosphatase superfamily"/>
    <property type="match status" value="1"/>
</dbReference>
<dbReference type="InterPro" id="IPR029021">
    <property type="entry name" value="Prot-tyrosine_phosphatase-like"/>
</dbReference>
<dbReference type="Pfam" id="PF00102">
    <property type="entry name" value="Y_phosphatase"/>
    <property type="match status" value="1"/>
</dbReference>
<dbReference type="Proteomes" id="UP000469890">
    <property type="component" value="Unassembled WGS sequence"/>
</dbReference>
<feature type="domain" description="Tyrosine-protein phosphatase" evidence="2">
    <location>
        <begin position="137"/>
        <end position="425"/>
    </location>
</feature>
<evidence type="ECO:0000259" key="3">
    <source>
        <dbReference type="PROSITE" id="PS50056"/>
    </source>
</evidence>
<dbReference type="InterPro" id="IPR016130">
    <property type="entry name" value="Tyr_Pase_AS"/>
</dbReference>
<evidence type="ECO:0000259" key="2">
    <source>
        <dbReference type="PROSITE" id="PS50055"/>
    </source>
</evidence>
<evidence type="ECO:0000256" key="1">
    <source>
        <dbReference type="ARBA" id="ARBA00009649"/>
    </source>
</evidence>
<dbReference type="InterPro" id="IPR003595">
    <property type="entry name" value="Tyr_Pase_cat"/>
</dbReference>
<dbReference type="InterPro" id="IPR000242">
    <property type="entry name" value="PTP_cat"/>
</dbReference>
<dbReference type="PROSITE" id="PS50056">
    <property type="entry name" value="TYR_PHOSPHATASE_2"/>
    <property type="match status" value="1"/>
</dbReference>
<dbReference type="CDD" id="cd18533">
    <property type="entry name" value="PTP_fungal"/>
    <property type="match status" value="1"/>
</dbReference>
<protein>
    <submittedName>
        <fullName evidence="4">Protein-tyrosine phosphatase-like protein</fullName>
    </submittedName>
</protein>
<feature type="domain" description="Tyrosine specific protein phosphatases" evidence="3">
    <location>
        <begin position="326"/>
        <end position="416"/>
    </location>
</feature>
<reference evidence="4 5" key="1">
    <citation type="submission" date="2019-09" db="EMBL/GenBank/DDBJ databases">
        <authorList>
            <consortium name="DOE Joint Genome Institute"/>
            <person name="Mondo S.J."/>
            <person name="Navarro-Mendoza M.I."/>
            <person name="Perez-Arques C."/>
            <person name="Panchal S."/>
            <person name="Nicolas F.E."/>
            <person name="Ganguly P."/>
            <person name="Pangilinan J."/>
            <person name="Grigoriev I."/>
            <person name="Heitman J."/>
            <person name="Sanya K."/>
            <person name="Garre V."/>
        </authorList>
    </citation>
    <scope>NUCLEOTIDE SEQUENCE [LARGE SCALE GENOMIC DNA]</scope>
    <source>
        <strain evidence="4 5">MU402</strain>
    </source>
</reference>
<evidence type="ECO:0000313" key="5">
    <source>
        <dbReference type="Proteomes" id="UP000469890"/>
    </source>
</evidence>
<organism evidence="4 5">
    <name type="scientific">Mucor circinelloides f. lusitanicus</name>
    <name type="common">Mucor racemosus var. lusitanicus</name>
    <dbReference type="NCBI Taxonomy" id="29924"/>
    <lineage>
        <taxon>Eukaryota</taxon>
        <taxon>Fungi</taxon>
        <taxon>Fungi incertae sedis</taxon>
        <taxon>Mucoromycota</taxon>
        <taxon>Mucoromycotina</taxon>
        <taxon>Mucoromycetes</taxon>
        <taxon>Mucorales</taxon>
        <taxon>Mucorineae</taxon>
        <taxon>Mucoraceae</taxon>
        <taxon>Mucor</taxon>
    </lineage>
</organism>
<dbReference type="PANTHER" id="PTHR19134:SF449">
    <property type="entry name" value="TYROSINE-PROTEIN PHOSPHATASE 1"/>
    <property type="match status" value="1"/>
</dbReference>
<dbReference type="AlphaFoldDB" id="A0A8H4BDB6"/>
<comment type="similarity">
    <text evidence="1">Belongs to the protein-tyrosine phosphatase family. Non-receptor class subfamily.</text>
</comment>
<name>A0A8H4BDB6_MUCCL</name>
<dbReference type="SMART" id="SM00404">
    <property type="entry name" value="PTPc_motif"/>
    <property type="match status" value="1"/>
</dbReference>
<accession>A0A8H4BDB6</accession>
<proteinExistence type="inferred from homology"/>
<dbReference type="InterPro" id="IPR050348">
    <property type="entry name" value="Protein-Tyr_Phosphatase"/>
</dbReference>
<dbReference type="PROSITE" id="PS50055">
    <property type="entry name" value="TYR_PHOSPHATASE_PTP"/>
    <property type="match status" value="1"/>
</dbReference>
<comment type="caution">
    <text evidence="4">The sequence shown here is derived from an EMBL/GenBank/DDBJ whole genome shotgun (WGS) entry which is preliminary data.</text>
</comment>